<reference evidence="2" key="1">
    <citation type="journal article" date="2019" name="Int. J. Syst. Evol. Microbiol.">
        <title>The Global Catalogue of Microorganisms (GCM) 10K type strain sequencing project: providing services to taxonomists for standard genome sequencing and annotation.</title>
        <authorList>
            <consortium name="The Broad Institute Genomics Platform"/>
            <consortium name="The Broad Institute Genome Sequencing Center for Infectious Disease"/>
            <person name="Wu L."/>
            <person name="Ma J."/>
        </authorList>
    </citation>
    <scope>NUCLEOTIDE SEQUENCE [LARGE SCALE GENOMIC DNA]</scope>
    <source>
        <strain evidence="2">CCUG 49339</strain>
    </source>
</reference>
<dbReference type="EMBL" id="JBHUEM010000055">
    <property type="protein sequence ID" value="MFD1739611.1"/>
    <property type="molecule type" value="Genomic_DNA"/>
</dbReference>
<dbReference type="Proteomes" id="UP001597214">
    <property type="component" value="Unassembled WGS sequence"/>
</dbReference>
<evidence type="ECO:0000313" key="1">
    <source>
        <dbReference type="EMBL" id="MFD1739611.1"/>
    </source>
</evidence>
<dbReference type="RefSeq" id="WP_377930852.1">
    <property type="nucleotide sequence ID" value="NZ_JBHUEM010000055.1"/>
</dbReference>
<protein>
    <recommendedName>
        <fullName evidence="3">Nuclear transport factor 2 family protein</fullName>
    </recommendedName>
</protein>
<organism evidence="1 2">
    <name type="scientific">Bacillus salitolerans</name>
    <dbReference type="NCBI Taxonomy" id="1437434"/>
    <lineage>
        <taxon>Bacteria</taxon>
        <taxon>Bacillati</taxon>
        <taxon>Bacillota</taxon>
        <taxon>Bacilli</taxon>
        <taxon>Bacillales</taxon>
        <taxon>Bacillaceae</taxon>
        <taxon>Bacillus</taxon>
    </lineage>
</organism>
<accession>A0ABW4LXH7</accession>
<evidence type="ECO:0000313" key="2">
    <source>
        <dbReference type="Proteomes" id="UP001597214"/>
    </source>
</evidence>
<sequence length="180" mass="21120">MRPPKKLIKILIVLGAFAFLLFYISQQERESVKKKDPTIDMIQSFLTHEFTGPSEELHDILTELHTTGQMNERLFDYYSKYYKPYVIETNYPNFINSYALTWLHVAHVGEYEMTVNDIQIHSESDHAYDFVVQVHYQQDGKTKRETAEVKGRINVNDEGKIARIRDLNGDELLEAMQRSE</sequence>
<keyword evidence="2" id="KW-1185">Reference proteome</keyword>
<gene>
    <name evidence="1" type="ORF">ACFSCX_24310</name>
</gene>
<comment type="caution">
    <text evidence="1">The sequence shown here is derived from an EMBL/GenBank/DDBJ whole genome shotgun (WGS) entry which is preliminary data.</text>
</comment>
<proteinExistence type="predicted"/>
<name>A0ABW4LXH7_9BACI</name>
<evidence type="ECO:0008006" key="3">
    <source>
        <dbReference type="Google" id="ProtNLM"/>
    </source>
</evidence>